<accession>A0A6J4TZF5</accession>
<evidence type="ECO:0000256" key="1">
    <source>
        <dbReference type="ARBA" id="ARBA00006773"/>
    </source>
</evidence>
<proteinExistence type="inferred from homology"/>
<evidence type="ECO:0000256" key="3">
    <source>
        <dbReference type="ARBA" id="ARBA00022801"/>
    </source>
</evidence>
<dbReference type="InterPro" id="IPR006679">
    <property type="entry name" value="Adenine_deam"/>
</dbReference>
<evidence type="ECO:0000313" key="9">
    <source>
        <dbReference type="EMBL" id="CAA9536454.1"/>
    </source>
</evidence>
<dbReference type="Pfam" id="PF01979">
    <property type="entry name" value="Amidohydro_1"/>
    <property type="match status" value="1"/>
</dbReference>
<comment type="cofactor">
    <cofactor evidence="6">
        <name>Mn(2+)</name>
        <dbReference type="ChEBI" id="CHEBI:29035"/>
    </cofactor>
</comment>
<dbReference type="PANTHER" id="PTHR11113:SF2">
    <property type="entry name" value="ADENINE DEAMINASE"/>
    <property type="match status" value="1"/>
</dbReference>
<protein>
    <recommendedName>
        <fullName evidence="2 6">Adenine deaminase</fullName>
        <shortName evidence="6">Adenase</shortName>
        <shortName evidence="6">Adenine aminase</shortName>
        <ecNumber evidence="2 6">3.5.4.2</ecNumber>
    </recommendedName>
</protein>
<dbReference type="EMBL" id="CADCWC010000219">
    <property type="protein sequence ID" value="CAA9536454.1"/>
    <property type="molecule type" value="Genomic_DNA"/>
</dbReference>
<comment type="catalytic activity">
    <reaction evidence="5 6">
        <text>adenine + H2O + H(+) = hypoxanthine + NH4(+)</text>
        <dbReference type="Rhea" id="RHEA:23688"/>
        <dbReference type="ChEBI" id="CHEBI:15377"/>
        <dbReference type="ChEBI" id="CHEBI:15378"/>
        <dbReference type="ChEBI" id="CHEBI:16708"/>
        <dbReference type="ChEBI" id="CHEBI:17368"/>
        <dbReference type="ChEBI" id="CHEBI:28938"/>
        <dbReference type="EC" id="3.5.4.2"/>
    </reaction>
</comment>
<dbReference type="Gene3D" id="2.30.40.10">
    <property type="entry name" value="Urease, subunit C, domain 1"/>
    <property type="match status" value="1"/>
</dbReference>
<gene>
    <name evidence="6" type="primary">ade</name>
    <name evidence="9" type="ORF">AVDCRST_MAG79-1421</name>
</gene>
<organism evidence="9">
    <name type="scientific">uncultured Thermoleophilia bacterium</name>
    <dbReference type="NCBI Taxonomy" id="1497501"/>
    <lineage>
        <taxon>Bacteria</taxon>
        <taxon>Bacillati</taxon>
        <taxon>Actinomycetota</taxon>
        <taxon>Thermoleophilia</taxon>
        <taxon>environmental samples</taxon>
    </lineage>
</organism>
<dbReference type="SUPFAM" id="SSF51338">
    <property type="entry name" value="Composite domain of metallo-dependent hydrolases"/>
    <property type="match status" value="1"/>
</dbReference>
<evidence type="ECO:0000259" key="8">
    <source>
        <dbReference type="Pfam" id="PF13382"/>
    </source>
</evidence>
<dbReference type="InterPro" id="IPR006680">
    <property type="entry name" value="Amidohydro-rel"/>
</dbReference>
<dbReference type="GO" id="GO:0006146">
    <property type="term" value="P:adenine catabolic process"/>
    <property type="evidence" value="ECO:0007669"/>
    <property type="project" value="InterPro"/>
</dbReference>
<dbReference type="HAMAP" id="MF_01518">
    <property type="entry name" value="Adenine_deamin"/>
    <property type="match status" value="1"/>
</dbReference>
<feature type="domain" description="Adenine deaminase C-terminal" evidence="8">
    <location>
        <begin position="398"/>
        <end position="565"/>
    </location>
</feature>
<dbReference type="EC" id="3.5.4.2" evidence="2 6"/>
<name>A0A6J4TZF5_9ACTN</name>
<evidence type="ECO:0000259" key="7">
    <source>
        <dbReference type="Pfam" id="PF01979"/>
    </source>
</evidence>
<dbReference type="InterPro" id="IPR011059">
    <property type="entry name" value="Metal-dep_hydrolase_composite"/>
</dbReference>
<keyword evidence="3 6" id="KW-0378">Hydrolase</keyword>
<evidence type="ECO:0000256" key="6">
    <source>
        <dbReference type="HAMAP-Rule" id="MF_01518"/>
    </source>
</evidence>
<dbReference type="CDD" id="cd01295">
    <property type="entry name" value="AdeC"/>
    <property type="match status" value="1"/>
</dbReference>
<dbReference type="SUPFAM" id="SSF51556">
    <property type="entry name" value="Metallo-dependent hydrolases"/>
    <property type="match status" value="1"/>
</dbReference>
<feature type="domain" description="Amidohydrolase-related" evidence="7">
    <location>
        <begin position="67"/>
        <end position="348"/>
    </location>
</feature>
<dbReference type="AlphaFoldDB" id="A0A6J4TZF5"/>
<keyword evidence="4 6" id="KW-0464">Manganese</keyword>
<dbReference type="GO" id="GO:0000034">
    <property type="term" value="F:adenine deaminase activity"/>
    <property type="evidence" value="ECO:0007669"/>
    <property type="project" value="UniProtKB-UniRule"/>
</dbReference>
<dbReference type="NCBIfam" id="TIGR01178">
    <property type="entry name" value="ade"/>
    <property type="match status" value="1"/>
</dbReference>
<reference evidence="9" key="1">
    <citation type="submission" date="2020-02" db="EMBL/GenBank/DDBJ databases">
        <authorList>
            <person name="Meier V. D."/>
        </authorList>
    </citation>
    <scope>NUCLEOTIDE SEQUENCE</scope>
    <source>
        <strain evidence="9">AVDCRST_MAG79</strain>
    </source>
</reference>
<dbReference type="PANTHER" id="PTHR11113">
    <property type="entry name" value="N-ACETYLGLUCOSAMINE-6-PHOSPHATE DEACETYLASE"/>
    <property type="match status" value="1"/>
</dbReference>
<evidence type="ECO:0000256" key="5">
    <source>
        <dbReference type="ARBA" id="ARBA00047720"/>
    </source>
</evidence>
<evidence type="ECO:0000256" key="4">
    <source>
        <dbReference type="ARBA" id="ARBA00023211"/>
    </source>
</evidence>
<dbReference type="InterPro" id="IPR032466">
    <property type="entry name" value="Metal_Hydrolase"/>
</dbReference>
<evidence type="ECO:0000256" key="2">
    <source>
        <dbReference type="ARBA" id="ARBA00012782"/>
    </source>
</evidence>
<comment type="similarity">
    <text evidence="1 6">Belongs to the metallo-dependent hydrolases superfamily. Adenine deaminase family.</text>
</comment>
<sequence>MVDRARLIAVARGDAEPDLVIEGARVFGAFTREWLDLDVAVADGRIAALAERGAFAGGERLDGTGQYLVPGYIDAHVHLESSKLMVDEFARAVLAHGTTAVVSDPHEIANVLGTDGVHWLLDVCETLPVEVFVMASSCIPASPFESPRRPFSAGDMASILRRSHALGVAEMMNFPAVIAGDPAELAKLELGEASHVDGHAPGVTGRDLDAYLAAGIASDHEATTYAEALEKRRKGAWVLIREASNARNLVDLLPLVRDFGPERCAFCTDDREPDFLVREGQIDQMCRVAVAAGIPVEDVLLMATLHPAQCHGLKGMGAVAPGYHADLQLLPDLVSFRPSTVLKAGRVVVSGGEVLPIARPEVPVWVRQTVRNAPVGRADLRLRAEGGPIRVIGVVPDQLLTDHLVLEPTVRDGVLVADPARDLAKIAVVERHHATGRVGVGFVRGFGLRGGAFATTVAHDAHNIVVVGVADDDMALCVSRLAEIGGGIVIVHERQTRAELPLPIAGLLSDRPAEEVVAAMDELHAALADLGVSVPSPFMTLSFLALSVIPSLKITDRGLIDVDRFAVVPVEVGVEAHV</sequence>
<dbReference type="Gene3D" id="3.20.20.140">
    <property type="entry name" value="Metal-dependent hydrolases"/>
    <property type="match status" value="1"/>
</dbReference>
<dbReference type="Pfam" id="PF13382">
    <property type="entry name" value="Adenine_deam_C"/>
    <property type="match status" value="1"/>
</dbReference>
<dbReference type="InterPro" id="IPR026912">
    <property type="entry name" value="Adenine_deam_C"/>
</dbReference>